<feature type="domain" description="HTH araC/xylS-type" evidence="4">
    <location>
        <begin position="184"/>
        <end position="281"/>
    </location>
</feature>
<evidence type="ECO:0000256" key="2">
    <source>
        <dbReference type="ARBA" id="ARBA00023125"/>
    </source>
</evidence>
<sequence length="291" mass="34537">MKKTLPNQAANTMLSNTFEIFHVKDEVKADKTLYHYHDFYEINCTLDGESIFYLDGKEYHLKPGSILFIHYNDLHRLVRQTTAKLERTYIFVTAEYLKKHTSSQSPLEQCFKAFGQPHSQVLDSDVNELRHYLKRFDEPPTQDFGADLLYHQAFIELMVFFNRLAIRQAKNVLPIETANSVLIQDLMIYVSNNLANDLSLDTVAQTFFHSKYYLSREFKRQTGFTFHQYVLKKRLLYSKQLLRKNKLATEVYLACGFRSYTHFLRSFKQEFDMTPKEFIKKESTFIQFEHH</sequence>
<dbReference type="InterPro" id="IPR003313">
    <property type="entry name" value="AraC-bd"/>
</dbReference>
<dbReference type="Proteomes" id="UP001595969">
    <property type="component" value="Unassembled WGS sequence"/>
</dbReference>
<dbReference type="InterPro" id="IPR018060">
    <property type="entry name" value="HTH_AraC"/>
</dbReference>
<organism evidence="5 6">
    <name type="scientific">Enterococcus lemanii</name>
    <dbReference type="NCBI Taxonomy" id="1159752"/>
    <lineage>
        <taxon>Bacteria</taxon>
        <taxon>Bacillati</taxon>
        <taxon>Bacillota</taxon>
        <taxon>Bacilli</taxon>
        <taxon>Lactobacillales</taxon>
        <taxon>Enterococcaceae</taxon>
        <taxon>Enterococcus</taxon>
    </lineage>
</organism>
<keyword evidence="6" id="KW-1185">Reference proteome</keyword>
<name>A0ABV9MZR4_9ENTE</name>
<evidence type="ECO:0000313" key="5">
    <source>
        <dbReference type="EMBL" id="MFC4720245.1"/>
    </source>
</evidence>
<gene>
    <name evidence="5" type="ORF">ACFO5I_10980</name>
</gene>
<dbReference type="SUPFAM" id="SSF51215">
    <property type="entry name" value="Regulatory protein AraC"/>
    <property type="match status" value="1"/>
</dbReference>
<dbReference type="PROSITE" id="PS01124">
    <property type="entry name" value="HTH_ARAC_FAMILY_2"/>
    <property type="match status" value="1"/>
</dbReference>
<dbReference type="EMBL" id="JBHSGS010000061">
    <property type="protein sequence ID" value="MFC4720245.1"/>
    <property type="molecule type" value="Genomic_DNA"/>
</dbReference>
<dbReference type="InterPro" id="IPR009057">
    <property type="entry name" value="Homeodomain-like_sf"/>
</dbReference>
<evidence type="ECO:0000313" key="6">
    <source>
        <dbReference type="Proteomes" id="UP001595969"/>
    </source>
</evidence>
<keyword evidence="3" id="KW-0804">Transcription</keyword>
<dbReference type="RefSeq" id="WP_204653024.1">
    <property type="nucleotide sequence ID" value="NZ_JAFBFD010000004.1"/>
</dbReference>
<dbReference type="InterPro" id="IPR014710">
    <property type="entry name" value="RmlC-like_jellyroll"/>
</dbReference>
<protein>
    <submittedName>
        <fullName evidence="5">AraC family transcriptional regulator</fullName>
    </submittedName>
</protein>
<dbReference type="Gene3D" id="2.60.120.10">
    <property type="entry name" value="Jelly Rolls"/>
    <property type="match status" value="1"/>
</dbReference>
<dbReference type="Pfam" id="PF12833">
    <property type="entry name" value="HTH_18"/>
    <property type="match status" value="1"/>
</dbReference>
<keyword evidence="2" id="KW-0238">DNA-binding</keyword>
<dbReference type="SUPFAM" id="SSF46689">
    <property type="entry name" value="Homeodomain-like"/>
    <property type="match status" value="2"/>
</dbReference>
<dbReference type="PANTHER" id="PTHR43280:SF34">
    <property type="entry name" value="ARAC-FAMILY TRANSCRIPTIONAL REGULATOR"/>
    <property type="match status" value="1"/>
</dbReference>
<evidence type="ECO:0000256" key="1">
    <source>
        <dbReference type="ARBA" id="ARBA00023015"/>
    </source>
</evidence>
<reference evidence="6" key="1">
    <citation type="journal article" date="2019" name="Int. J. Syst. Evol. Microbiol.">
        <title>The Global Catalogue of Microorganisms (GCM) 10K type strain sequencing project: providing services to taxonomists for standard genome sequencing and annotation.</title>
        <authorList>
            <consortium name="The Broad Institute Genomics Platform"/>
            <consortium name="The Broad Institute Genome Sequencing Center for Infectious Disease"/>
            <person name="Wu L."/>
            <person name="Ma J."/>
        </authorList>
    </citation>
    <scope>NUCLEOTIDE SEQUENCE [LARGE SCALE GENOMIC DNA]</scope>
    <source>
        <strain evidence="6">CGMCC 1.19032</strain>
    </source>
</reference>
<keyword evidence="1" id="KW-0805">Transcription regulation</keyword>
<dbReference type="SMART" id="SM00342">
    <property type="entry name" value="HTH_ARAC"/>
    <property type="match status" value="1"/>
</dbReference>
<accession>A0ABV9MZR4</accession>
<proteinExistence type="predicted"/>
<evidence type="ECO:0000259" key="4">
    <source>
        <dbReference type="PROSITE" id="PS01124"/>
    </source>
</evidence>
<dbReference type="PANTHER" id="PTHR43280">
    <property type="entry name" value="ARAC-FAMILY TRANSCRIPTIONAL REGULATOR"/>
    <property type="match status" value="1"/>
</dbReference>
<comment type="caution">
    <text evidence="5">The sequence shown here is derived from an EMBL/GenBank/DDBJ whole genome shotgun (WGS) entry which is preliminary data.</text>
</comment>
<dbReference type="Gene3D" id="1.10.10.60">
    <property type="entry name" value="Homeodomain-like"/>
    <property type="match status" value="2"/>
</dbReference>
<dbReference type="InterPro" id="IPR037923">
    <property type="entry name" value="HTH-like"/>
</dbReference>
<evidence type="ECO:0000256" key="3">
    <source>
        <dbReference type="ARBA" id="ARBA00023163"/>
    </source>
</evidence>
<dbReference type="Pfam" id="PF02311">
    <property type="entry name" value="AraC_binding"/>
    <property type="match status" value="1"/>
</dbReference>